<dbReference type="KEGG" id="hcq:109513165"/>
<protein>
    <submittedName>
        <fullName evidence="11">Growth differentiation factor 2</fullName>
    </submittedName>
</protein>
<keyword evidence="6" id="KW-1015">Disulfide bond</keyword>
<dbReference type="Gene3D" id="2.60.120.970">
    <property type="match status" value="1"/>
</dbReference>
<dbReference type="Pfam" id="PF00688">
    <property type="entry name" value="TGFb_propeptide"/>
    <property type="match status" value="1"/>
</dbReference>
<proteinExistence type="inferred from homology"/>
<keyword evidence="7" id="KW-0325">Glycoprotein</keyword>
<dbReference type="InterPro" id="IPR015615">
    <property type="entry name" value="TGF-beta-rel"/>
</dbReference>
<evidence type="ECO:0000256" key="7">
    <source>
        <dbReference type="ARBA" id="ARBA00023180"/>
    </source>
</evidence>
<dbReference type="PROSITE" id="PS51257">
    <property type="entry name" value="PROKAR_LIPOPROTEIN"/>
    <property type="match status" value="1"/>
</dbReference>
<dbReference type="GO" id="GO:0008083">
    <property type="term" value="F:growth factor activity"/>
    <property type="evidence" value="ECO:0007669"/>
    <property type="project" value="UniProtKB-KW"/>
</dbReference>
<dbReference type="GO" id="GO:0005615">
    <property type="term" value="C:extracellular space"/>
    <property type="evidence" value="ECO:0007669"/>
    <property type="project" value="TreeGrafter"/>
</dbReference>
<dbReference type="OrthoDB" id="5987191at2759"/>
<dbReference type="InterPro" id="IPR017948">
    <property type="entry name" value="TGFb_CS"/>
</dbReference>
<dbReference type="GO" id="GO:0001525">
    <property type="term" value="P:angiogenesis"/>
    <property type="evidence" value="ECO:0007669"/>
    <property type="project" value="Ensembl"/>
</dbReference>
<dbReference type="PROSITE" id="PS00250">
    <property type="entry name" value="TGF_BETA_1"/>
    <property type="match status" value="1"/>
</dbReference>
<evidence type="ECO:0000256" key="3">
    <source>
        <dbReference type="ARBA" id="ARBA00022525"/>
    </source>
</evidence>
<evidence type="ECO:0000256" key="2">
    <source>
        <dbReference type="ARBA" id="ARBA00006656"/>
    </source>
</evidence>
<dbReference type="SMART" id="SM00204">
    <property type="entry name" value="TGFB"/>
    <property type="match status" value="1"/>
</dbReference>
<sequence length="418" mass="47339">MHNSRRFLFQVCLSLVLSTGSCTCKPLGNDIHGDDDLEGFYSEHSTQEDLIEEEDVDSRMVNLLRSVKENFLRKLNLSDVPQGHGKIYPPQFMMELYNKYASDSTVIPQSDVIRSFTVQEIAHSVTNGRKSRHRLLFNISIPGHEKVITAELQLFFLPDARSKVTSHRFTASVNVHKTDYGGLKSHPQPLACTELKGSQNMWVTLDVTPAVQDAVLSGNGITGFDVVVEGNGYDDDSGGLSLSLSVGDNTSAALIVFSDDLGGRRREAKKELREMMLHEEETIFHSEANWNTENRIANQIPGAQYRRKRRKAEREYCRRTSLRVNFRDIGWDSWIVAPREYDAFECRGLCYHPLTDDSSPSKHALIQTLMNIRNPTKANMACCVPIKLDPITVMYKENGFVTIRHLYEEMKVAECGCR</sequence>
<dbReference type="OMA" id="HQHKKHD"/>
<dbReference type="Gene3D" id="2.10.90.10">
    <property type="entry name" value="Cystine-knot cytokines"/>
    <property type="match status" value="1"/>
</dbReference>
<feature type="signal peptide" evidence="9">
    <location>
        <begin position="1"/>
        <end position="24"/>
    </location>
</feature>
<comment type="similarity">
    <text evidence="2 8">Belongs to the TGF-beta family.</text>
</comment>
<evidence type="ECO:0000256" key="9">
    <source>
        <dbReference type="SAM" id="SignalP"/>
    </source>
</evidence>
<evidence type="ECO:0000313" key="12">
    <source>
        <dbReference type="Proteomes" id="UP000264820"/>
    </source>
</evidence>
<dbReference type="InterPro" id="IPR001839">
    <property type="entry name" value="TGF-b_C"/>
</dbReference>
<evidence type="ECO:0000259" key="10">
    <source>
        <dbReference type="PROSITE" id="PS51362"/>
    </source>
</evidence>
<dbReference type="Pfam" id="PF00019">
    <property type="entry name" value="TGF_beta"/>
    <property type="match status" value="1"/>
</dbReference>
<feature type="chain" id="PRO_5018531033" evidence="9">
    <location>
        <begin position="25"/>
        <end position="418"/>
    </location>
</feature>
<organism evidence="11 12">
    <name type="scientific">Hippocampus comes</name>
    <name type="common">Tiger tail seahorse</name>
    <dbReference type="NCBI Taxonomy" id="109280"/>
    <lineage>
        <taxon>Eukaryota</taxon>
        <taxon>Metazoa</taxon>
        <taxon>Chordata</taxon>
        <taxon>Craniata</taxon>
        <taxon>Vertebrata</taxon>
        <taxon>Euteleostomi</taxon>
        <taxon>Actinopterygii</taxon>
        <taxon>Neopterygii</taxon>
        <taxon>Teleostei</taxon>
        <taxon>Neoteleostei</taxon>
        <taxon>Acanthomorphata</taxon>
        <taxon>Syngnathiaria</taxon>
        <taxon>Syngnathiformes</taxon>
        <taxon>Syngnathoidei</taxon>
        <taxon>Syngnathidae</taxon>
        <taxon>Hippocampus</taxon>
    </lineage>
</organism>
<dbReference type="AlphaFoldDB" id="A0A3Q2YTQ8"/>
<name>A0A3Q2YTQ8_HIPCM</name>
<evidence type="ECO:0000256" key="8">
    <source>
        <dbReference type="RuleBase" id="RU000354"/>
    </source>
</evidence>
<dbReference type="InterPro" id="IPR029034">
    <property type="entry name" value="Cystine-knot_cytokine"/>
</dbReference>
<evidence type="ECO:0000256" key="5">
    <source>
        <dbReference type="ARBA" id="ARBA00023030"/>
    </source>
</evidence>
<dbReference type="Proteomes" id="UP000264820">
    <property type="component" value="Unplaced"/>
</dbReference>
<keyword evidence="5 8" id="KW-0339">Growth factor</keyword>
<reference evidence="11" key="2">
    <citation type="submission" date="2025-09" db="UniProtKB">
        <authorList>
            <consortium name="Ensembl"/>
        </authorList>
    </citation>
    <scope>IDENTIFICATION</scope>
</reference>
<dbReference type="FunFam" id="2.10.90.10:FF:000001">
    <property type="entry name" value="Bone morphogenetic protein 4"/>
    <property type="match status" value="1"/>
</dbReference>
<comment type="subcellular location">
    <subcellularLocation>
        <location evidence="1">Secreted</location>
    </subcellularLocation>
</comment>
<dbReference type="CTD" id="2658"/>
<dbReference type="PROSITE" id="PS51362">
    <property type="entry name" value="TGF_BETA_2"/>
    <property type="match status" value="1"/>
</dbReference>
<dbReference type="PANTHER" id="PTHR11848:SF157">
    <property type="entry name" value="GROWTH_DIFFERENTIATION FACTOR 2"/>
    <property type="match status" value="1"/>
</dbReference>
<dbReference type="GeneTree" id="ENSGT00940000159802"/>
<dbReference type="RefSeq" id="XP_019720978.1">
    <property type="nucleotide sequence ID" value="XM_019865419.1"/>
</dbReference>
<evidence type="ECO:0000256" key="6">
    <source>
        <dbReference type="ARBA" id="ARBA00023157"/>
    </source>
</evidence>
<reference evidence="11" key="1">
    <citation type="submission" date="2025-08" db="UniProtKB">
        <authorList>
            <consortium name="Ensembl"/>
        </authorList>
    </citation>
    <scope>IDENTIFICATION</scope>
</reference>
<keyword evidence="3" id="KW-0964">Secreted</keyword>
<dbReference type="InterPro" id="IPR001111">
    <property type="entry name" value="TGF-b_propeptide"/>
</dbReference>
<dbReference type="GO" id="GO:0030509">
    <property type="term" value="P:BMP signaling pathway"/>
    <property type="evidence" value="ECO:0007669"/>
    <property type="project" value="TreeGrafter"/>
</dbReference>
<accession>A0A3Q2YTQ8</accession>
<dbReference type="PANTHER" id="PTHR11848">
    <property type="entry name" value="TGF-BETA FAMILY"/>
    <property type="match status" value="1"/>
</dbReference>
<evidence type="ECO:0000256" key="1">
    <source>
        <dbReference type="ARBA" id="ARBA00004613"/>
    </source>
</evidence>
<feature type="domain" description="TGF-beta family profile" evidence="10">
    <location>
        <begin position="306"/>
        <end position="418"/>
    </location>
</feature>
<evidence type="ECO:0000313" key="11">
    <source>
        <dbReference type="Ensembl" id="ENSHCOP00000022147.1"/>
    </source>
</evidence>
<keyword evidence="4 9" id="KW-0732">Signal</keyword>
<dbReference type="GeneID" id="109513165"/>
<dbReference type="SUPFAM" id="SSF57501">
    <property type="entry name" value="Cystine-knot cytokines"/>
    <property type="match status" value="1"/>
</dbReference>
<dbReference type="GO" id="GO:0005125">
    <property type="term" value="F:cytokine activity"/>
    <property type="evidence" value="ECO:0007669"/>
    <property type="project" value="TreeGrafter"/>
</dbReference>
<dbReference type="STRING" id="109280.ENSHCOP00000022147"/>
<dbReference type="Ensembl" id="ENSHCOT00000001820.1">
    <property type="protein sequence ID" value="ENSHCOP00000022147.1"/>
    <property type="gene ID" value="ENSHCOG00000009592.1"/>
</dbReference>
<keyword evidence="12" id="KW-1185">Reference proteome</keyword>
<evidence type="ECO:0000256" key="4">
    <source>
        <dbReference type="ARBA" id="ARBA00022729"/>
    </source>
</evidence>